<dbReference type="EMBL" id="GG687085">
    <property type="protein sequence ID" value="EEQ97550.1"/>
    <property type="molecule type" value="Genomic_DNA"/>
</dbReference>
<dbReference type="AlphaFoldDB" id="C5M0E3"/>
<dbReference type="Proteomes" id="UP000007800">
    <property type="component" value="Unassembled WGS sequence"/>
</dbReference>
<dbReference type="RefSeq" id="XP_002764833.1">
    <property type="nucleotide sequence ID" value="XM_002764787.1"/>
</dbReference>
<evidence type="ECO:0000256" key="1">
    <source>
        <dbReference type="SAM" id="MobiDB-lite"/>
    </source>
</evidence>
<proteinExistence type="predicted"/>
<name>C5M0E3_PERM5</name>
<accession>C5M0E3</accession>
<reference evidence="2 3" key="1">
    <citation type="submission" date="2008-07" db="EMBL/GenBank/DDBJ databases">
        <authorList>
            <person name="El-Sayed N."/>
            <person name="Caler E."/>
            <person name="Inman J."/>
            <person name="Amedeo P."/>
            <person name="Hass B."/>
            <person name="Wortman J."/>
        </authorList>
    </citation>
    <scope>NUCLEOTIDE SEQUENCE [LARGE SCALE GENOMIC DNA]</scope>
    <source>
        <strain evidence="3">ATCC 50983 / TXsc</strain>
    </source>
</reference>
<feature type="region of interest" description="Disordered" evidence="1">
    <location>
        <begin position="1"/>
        <end position="30"/>
    </location>
</feature>
<protein>
    <submittedName>
        <fullName evidence="2">Uncharacterized protein</fullName>
    </submittedName>
</protein>
<dbReference type="InParanoid" id="C5M0E3"/>
<gene>
    <name evidence="2" type="ORF">Pmar_PMAR009249</name>
</gene>
<organism evidence="3">
    <name type="scientific">Perkinsus marinus (strain ATCC 50983 / TXsc)</name>
    <dbReference type="NCBI Taxonomy" id="423536"/>
    <lineage>
        <taxon>Eukaryota</taxon>
        <taxon>Sar</taxon>
        <taxon>Alveolata</taxon>
        <taxon>Perkinsozoa</taxon>
        <taxon>Perkinsea</taxon>
        <taxon>Perkinsida</taxon>
        <taxon>Perkinsidae</taxon>
        <taxon>Perkinsus</taxon>
    </lineage>
</organism>
<dbReference type="GeneID" id="9055297"/>
<evidence type="ECO:0000313" key="2">
    <source>
        <dbReference type="EMBL" id="EEQ97550.1"/>
    </source>
</evidence>
<sequence length="123" mass="13199">MGKCGGDEDVDAKTQTTEGKKSRPLAAVEKANRRAGVVSVEVIPTNEASDVGETTAAIEEIQPLESNLETETDGDSSGTADMAKKFKSFINSIFDKSSNRKSHGVKQEASLCIVYSRPLLIHK</sequence>
<keyword evidence="3" id="KW-1185">Reference proteome</keyword>
<evidence type="ECO:0000313" key="3">
    <source>
        <dbReference type="Proteomes" id="UP000007800"/>
    </source>
</evidence>